<feature type="compositionally biased region" description="Basic and acidic residues" evidence="7">
    <location>
        <begin position="870"/>
        <end position="880"/>
    </location>
</feature>
<comment type="subcellular location">
    <subcellularLocation>
        <location evidence="1">Nucleus</location>
    </subcellularLocation>
</comment>
<feature type="domain" description="RRM" evidence="8">
    <location>
        <begin position="694"/>
        <end position="767"/>
    </location>
</feature>
<gene>
    <name evidence="9" type="ORF">F8M41_020038</name>
</gene>
<dbReference type="Gene3D" id="3.30.70.330">
    <property type="match status" value="3"/>
</dbReference>
<dbReference type="GO" id="GO:0006397">
    <property type="term" value="P:mRNA processing"/>
    <property type="evidence" value="ECO:0007669"/>
    <property type="project" value="UniProtKB-KW"/>
</dbReference>
<dbReference type="InterPro" id="IPR035979">
    <property type="entry name" value="RBD_domain_sf"/>
</dbReference>
<feature type="domain" description="RRM" evidence="8">
    <location>
        <begin position="618"/>
        <end position="693"/>
    </location>
</feature>
<accession>A0A8H4AJ06</accession>
<evidence type="ECO:0000256" key="4">
    <source>
        <dbReference type="ARBA" id="ARBA00023187"/>
    </source>
</evidence>
<feature type="region of interest" description="Disordered" evidence="7">
    <location>
        <begin position="857"/>
        <end position="913"/>
    </location>
</feature>
<keyword evidence="10" id="KW-1185">Reference proteome</keyword>
<dbReference type="InterPro" id="IPR012677">
    <property type="entry name" value="Nucleotide-bd_a/b_plait_sf"/>
</dbReference>
<dbReference type="GO" id="GO:0008380">
    <property type="term" value="P:RNA splicing"/>
    <property type="evidence" value="ECO:0007669"/>
    <property type="project" value="UniProtKB-KW"/>
</dbReference>
<dbReference type="Pfam" id="PF00076">
    <property type="entry name" value="RRM_1"/>
    <property type="match status" value="3"/>
</dbReference>
<dbReference type="AlphaFoldDB" id="A0A8H4AJ06"/>
<evidence type="ECO:0000256" key="5">
    <source>
        <dbReference type="ARBA" id="ARBA00023242"/>
    </source>
</evidence>
<dbReference type="Gene3D" id="1.25.40.10">
    <property type="entry name" value="Tetratricopeptide repeat domain"/>
    <property type="match status" value="2"/>
</dbReference>
<keyword evidence="6" id="KW-0694">RNA-binding</keyword>
<dbReference type="SMART" id="SM00386">
    <property type="entry name" value="HAT"/>
    <property type="match status" value="8"/>
</dbReference>
<evidence type="ECO:0000256" key="1">
    <source>
        <dbReference type="ARBA" id="ARBA00004123"/>
    </source>
</evidence>
<dbReference type="PANTHER" id="PTHR17204:SF25">
    <property type="entry name" value="RRM DOMAIN-CONTAINING PROTEIN"/>
    <property type="match status" value="1"/>
</dbReference>
<feature type="compositionally biased region" description="Polar residues" evidence="7">
    <location>
        <begin position="556"/>
        <end position="574"/>
    </location>
</feature>
<evidence type="ECO:0000256" key="3">
    <source>
        <dbReference type="ARBA" id="ARBA00022737"/>
    </source>
</evidence>
<feature type="domain" description="RRM" evidence="8">
    <location>
        <begin position="779"/>
        <end position="855"/>
    </location>
</feature>
<feature type="compositionally biased region" description="Polar residues" evidence="7">
    <location>
        <begin position="904"/>
        <end position="913"/>
    </location>
</feature>
<dbReference type="Pfam" id="PF05843">
    <property type="entry name" value="Suf"/>
    <property type="match status" value="1"/>
</dbReference>
<evidence type="ECO:0000256" key="7">
    <source>
        <dbReference type="SAM" id="MobiDB-lite"/>
    </source>
</evidence>
<dbReference type="InterPro" id="IPR011990">
    <property type="entry name" value="TPR-like_helical_dom_sf"/>
</dbReference>
<sequence length="913" mass="106602">MNVDVNVDVDVDVDVDVEEIQQLLEQLSSNCYQYDVHVRYIQALRQAALFDELKDAREMMHGIFPLSEDIWLEWIQDESRLASTKEEKQRVIHLYSEAVKDYLSIKLWKEYINYIIQEYKNFLEEMDETGDNSGEVATLEQVRSVFTEAIKKTGNVVPESHIVWDACKEFEEQILEASSRDEVQKQRVQKMYTDRLKVPHATVEKTFSDYSSFITKYDNSNYEKCMVESNMFFSQAKRRYYERDHYEQALVASGNALDKYMEYIEFEKRQSTPNWQAIRTLYERAIVFHYLDSSLWENYIFQLIDKKFPIDMVLSVIERSVRNCPWSGDLWGHYVRVLEKECYSYDKIKNIVQRALSTGMLNNSIDELVKVLLAHCDFERRRIMKPLNSENTLNLINIIQESLQTVKQSFPSGDPNYRLEKYLIEIETLNKNLTKAREIWEDIIKAHGREAEAWLRYIEWERFMGNHDGLMENHDEIHKKFKRASQQNTDWPERIFDAWEQFEHQYGTLDSMEHAFMFIKKQMKIVAHRRAKNASLEVQNVGSEQVFQESTTFNDTQAAWHSEASQSSKVSQPEISEPGNDAKKRKPEEDEPLLEGSPAYKKNKAQHPEKQKRDREFTTIVASNLPLDVTEGQLKALFNECGKIVSIHLIEDTEKAQKSAHIEFAKREDVPAALTKDKKKIGDHEINVYKITEHTLFITNFPETANLKEIFDKYGKIIGIRYPNKSYRAGRFCYIEYENRESALSALEMNGFEIEQGKKLNVMISNPSLKKTRSPPRQNEIFIKNLPSHVERSELETLCKTYGPVIGVRIPTTKDKKCKGFAFVEFDNEEHAKTALALHNTEFKACLLHVTLSNIDRDHGQKKSTSGEPNNKETKNKDSKPISTPMMPRKLQKPSMRLKLSGPINRNSKTNQS</sequence>
<dbReference type="InterPro" id="IPR000504">
    <property type="entry name" value="RRM_dom"/>
</dbReference>
<keyword evidence="3" id="KW-0677">Repeat</keyword>
<dbReference type="GO" id="GO:0005634">
    <property type="term" value="C:nucleus"/>
    <property type="evidence" value="ECO:0007669"/>
    <property type="project" value="UniProtKB-SubCell"/>
</dbReference>
<dbReference type="Proteomes" id="UP000439903">
    <property type="component" value="Unassembled WGS sequence"/>
</dbReference>
<keyword evidence="5" id="KW-0539">Nucleus</keyword>
<reference evidence="9 10" key="1">
    <citation type="journal article" date="2019" name="Environ. Microbiol.">
        <title>At the nexus of three kingdoms: the genome of the mycorrhizal fungus Gigaspora margarita provides insights into plant, endobacterial and fungal interactions.</title>
        <authorList>
            <person name="Venice F."/>
            <person name="Ghignone S."/>
            <person name="Salvioli di Fossalunga A."/>
            <person name="Amselem J."/>
            <person name="Novero M."/>
            <person name="Xianan X."/>
            <person name="Sedzielewska Toro K."/>
            <person name="Morin E."/>
            <person name="Lipzen A."/>
            <person name="Grigoriev I.V."/>
            <person name="Henrissat B."/>
            <person name="Martin F.M."/>
            <person name="Bonfante P."/>
        </authorList>
    </citation>
    <scope>NUCLEOTIDE SEQUENCE [LARGE SCALE GENOMIC DNA]</scope>
    <source>
        <strain evidence="9 10">BEG34</strain>
    </source>
</reference>
<organism evidence="9 10">
    <name type="scientific">Gigaspora margarita</name>
    <dbReference type="NCBI Taxonomy" id="4874"/>
    <lineage>
        <taxon>Eukaryota</taxon>
        <taxon>Fungi</taxon>
        <taxon>Fungi incertae sedis</taxon>
        <taxon>Mucoromycota</taxon>
        <taxon>Glomeromycotina</taxon>
        <taxon>Glomeromycetes</taxon>
        <taxon>Diversisporales</taxon>
        <taxon>Gigasporaceae</taxon>
        <taxon>Gigaspora</taxon>
    </lineage>
</organism>
<dbReference type="InterPro" id="IPR003107">
    <property type="entry name" value="HAT"/>
</dbReference>
<dbReference type="GO" id="GO:0003723">
    <property type="term" value="F:RNA binding"/>
    <property type="evidence" value="ECO:0007669"/>
    <property type="project" value="UniProtKB-UniRule"/>
</dbReference>
<evidence type="ECO:0000256" key="6">
    <source>
        <dbReference type="PROSITE-ProRule" id="PRU00176"/>
    </source>
</evidence>
<dbReference type="EMBL" id="WTPW01000539">
    <property type="protein sequence ID" value="KAF0501357.1"/>
    <property type="molecule type" value="Genomic_DNA"/>
</dbReference>
<keyword evidence="4" id="KW-0508">mRNA splicing</keyword>
<dbReference type="PROSITE" id="PS50102">
    <property type="entry name" value="RRM"/>
    <property type="match status" value="3"/>
</dbReference>
<name>A0A8H4AJ06_GIGMA</name>
<feature type="compositionally biased region" description="Basic and acidic residues" evidence="7">
    <location>
        <begin position="606"/>
        <end position="616"/>
    </location>
</feature>
<evidence type="ECO:0000313" key="9">
    <source>
        <dbReference type="EMBL" id="KAF0501357.1"/>
    </source>
</evidence>
<dbReference type="InterPro" id="IPR008847">
    <property type="entry name" value="Suf"/>
</dbReference>
<comment type="caution">
    <text evidence="9">The sequence shown here is derived from an EMBL/GenBank/DDBJ whole genome shotgun (WGS) entry which is preliminary data.</text>
</comment>
<evidence type="ECO:0000259" key="8">
    <source>
        <dbReference type="PROSITE" id="PS50102"/>
    </source>
</evidence>
<evidence type="ECO:0000313" key="10">
    <source>
        <dbReference type="Proteomes" id="UP000439903"/>
    </source>
</evidence>
<proteinExistence type="predicted"/>
<dbReference type="SUPFAM" id="SSF54928">
    <property type="entry name" value="RNA-binding domain, RBD"/>
    <property type="match status" value="3"/>
</dbReference>
<dbReference type="SMART" id="SM00360">
    <property type="entry name" value="RRM"/>
    <property type="match status" value="3"/>
</dbReference>
<dbReference type="OrthoDB" id="360390at2759"/>
<evidence type="ECO:0000256" key="2">
    <source>
        <dbReference type="ARBA" id="ARBA00022664"/>
    </source>
</evidence>
<keyword evidence="2" id="KW-0507">mRNA processing</keyword>
<dbReference type="SUPFAM" id="SSF48452">
    <property type="entry name" value="TPR-like"/>
    <property type="match status" value="1"/>
</dbReference>
<protein>
    <submittedName>
        <fullName evidence="9">Pre-mrna splicing factor 24</fullName>
    </submittedName>
</protein>
<dbReference type="CDD" id="cd00590">
    <property type="entry name" value="RRM_SF"/>
    <property type="match status" value="1"/>
</dbReference>
<feature type="region of interest" description="Disordered" evidence="7">
    <location>
        <begin position="556"/>
        <end position="616"/>
    </location>
</feature>
<dbReference type="PANTHER" id="PTHR17204">
    <property type="entry name" value="PRE-MRNA PROCESSING PROTEIN PRP39-RELATED"/>
    <property type="match status" value="1"/>
</dbReference>